<proteinExistence type="predicted"/>
<accession>F2F0V6</accession>
<feature type="transmembrane region" description="Helical" evidence="1">
    <location>
        <begin position="197"/>
        <end position="218"/>
    </location>
</feature>
<dbReference type="Pfam" id="PF11368">
    <property type="entry name" value="DUF3169"/>
    <property type="match status" value="1"/>
</dbReference>
<name>F2F0V6_SOLSS</name>
<dbReference type="eggNOG" id="ENOG503219D">
    <property type="taxonomic scope" value="Bacteria"/>
</dbReference>
<feature type="transmembrane region" description="Helical" evidence="1">
    <location>
        <begin position="107"/>
        <end position="124"/>
    </location>
</feature>
<dbReference type="EMBL" id="AP012157">
    <property type="protein sequence ID" value="BAK16350.1"/>
    <property type="molecule type" value="Genomic_DNA"/>
</dbReference>
<sequence>MILLTTALIITIYSLQQLWVSHSVISTTETLLFLCNISSGLLLVFAATYNIKISRALSHSPTDNEDTFFDFFERKYYRIPNSIITALVIAFISTVIGFIFLREEHPQLVLTSFIIGIVSLLLSMSDSKMTSIIFPNYSPPVPNTKEPVLDSLNIYDDGQKYVLLKSLYKLYFLIIFLLVLLIFGLMYYSVLSGNNQTVSIIGIGVILLISLTIFTSSLKPQKTIKK</sequence>
<dbReference type="AlphaFoldDB" id="F2F0V6"/>
<dbReference type="HOGENOM" id="CLU_1224082_0_0_9"/>
<dbReference type="Proteomes" id="UP000006691">
    <property type="component" value="Chromosome"/>
</dbReference>
<feature type="transmembrane region" description="Helical" evidence="1">
    <location>
        <begin position="30"/>
        <end position="51"/>
    </location>
</feature>
<reference evidence="2 3" key="2">
    <citation type="journal article" date="2012" name="J. Biosci. Bioeng.">
        <title>Complete genome sequence and characterization of the N-acylhomoserine lactone-degrading gene of the potato leaf-associated Solibacillus silvestris.</title>
        <authorList>
            <person name="Morohoshi T."/>
            <person name="Tominaga Y."/>
            <person name="Someya N."/>
            <person name="Ikeda T."/>
        </authorList>
    </citation>
    <scope>NUCLEOTIDE SEQUENCE [LARGE SCALE GENOMIC DNA]</scope>
    <source>
        <strain evidence="2 3">StLB046</strain>
    </source>
</reference>
<keyword evidence="1" id="KW-1133">Transmembrane helix</keyword>
<reference evidence="3" key="1">
    <citation type="submission" date="2011-04" db="EMBL/GenBank/DDBJ databases">
        <title>Genome sequence of Solibacillus silvestris StLB046.</title>
        <authorList>
            <person name="Morohoshi T."/>
            <person name="Someya N."/>
            <person name="Ikeda T."/>
        </authorList>
    </citation>
    <scope>NUCLEOTIDE SEQUENCE [LARGE SCALE GENOMIC DNA]</scope>
    <source>
        <strain evidence="3">StLB046</strain>
    </source>
</reference>
<protein>
    <submittedName>
        <fullName evidence="2">Uncharacterized protein</fullName>
    </submittedName>
</protein>
<dbReference type="InterPro" id="IPR021509">
    <property type="entry name" value="DUF3169"/>
</dbReference>
<feature type="transmembrane region" description="Helical" evidence="1">
    <location>
        <begin position="83"/>
        <end position="101"/>
    </location>
</feature>
<keyword evidence="1" id="KW-0812">Transmembrane</keyword>
<keyword evidence="1" id="KW-0472">Membrane</keyword>
<dbReference type="RefSeq" id="WP_014823679.1">
    <property type="nucleotide sequence ID" value="NC_018065.1"/>
</dbReference>
<feature type="transmembrane region" description="Helical" evidence="1">
    <location>
        <begin position="170"/>
        <end position="191"/>
    </location>
</feature>
<keyword evidence="3" id="KW-1185">Reference proteome</keyword>
<evidence type="ECO:0000256" key="1">
    <source>
        <dbReference type="SAM" id="Phobius"/>
    </source>
</evidence>
<evidence type="ECO:0000313" key="2">
    <source>
        <dbReference type="EMBL" id="BAK16350.1"/>
    </source>
</evidence>
<evidence type="ECO:0000313" key="3">
    <source>
        <dbReference type="Proteomes" id="UP000006691"/>
    </source>
</evidence>
<gene>
    <name evidence="2" type="ordered locus">SSIL_1927</name>
</gene>
<dbReference type="PATRIC" id="fig|1002809.3.peg.1945"/>
<dbReference type="KEGG" id="siv:SSIL_1927"/>
<organism evidence="2 3">
    <name type="scientific">Solibacillus silvestris (strain StLB046)</name>
    <name type="common">Bacillus silvestris</name>
    <dbReference type="NCBI Taxonomy" id="1002809"/>
    <lineage>
        <taxon>Bacteria</taxon>
        <taxon>Bacillati</taxon>
        <taxon>Bacillota</taxon>
        <taxon>Bacilli</taxon>
        <taxon>Bacillales</taxon>
        <taxon>Caryophanaceae</taxon>
        <taxon>Solibacillus</taxon>
    </lineage>
</organism>